<sequence>MKITNLIILLFLGQIIFAQSRAEKIDSVSQIIHNKNPEVAISIGFIDNGKEYFFNYGNISRENNANINKNTIYEIGSITKLLTANLIAQAQEEGKLKIDEFIDDYIPEEYTLPKNIRNKIKISDLASHQSGLPDLDFEKLMKLKPKQPLDVNKETIHSIINDSTELLDYGNYRYSNISYTLLGMILEKVYEEDFEKILRDKILVPAQMSNTYTTKFDVKNRVTGYDINGVEQDYFNWNPLTAPAGLLKSNSSDMTKFLKTLLSNSGQISKATEITENTYYKNTQREVGFGQEIARIQDDTFFYKTGDTFSGSSIIAYDKKSNWGIIILINQHNSDLIRNLFNSNYEKALE</sequence>
<comment type="caution">
    <text evidence="2">The sequence shown here is derived from an EMBL/GenBank/DDBJ whole genome shotgun (WGS) entry which is preliminary data.</text>
</comment>
<dbReference type="SUPFAM" id="SSF56601">
    <property type="entry name" value="beta-lactamase/transpeptidase-like"/>
    <property type="match status" value="1"/>
</dbReference>
<dbReference type="Pfam" id="PF00144">
    <property type="entry name" value="Beta-lactamase"/>
    <property type="match status" value="1"/>
</dbReference>
<evidence type="ECO:0000259" key="1">
    <source>
        <dbReference type="Pfam" id="PF00144"/>
    </source>
</evidence>
<dbReference type="PANTHER" id="PTHR46825:SF8">
    <property type="entry name" value="BETA-LACTAMASE-RELATED"/>
    <property type="match status" value="1"/>
</dbReference>
<dbReference type="InterPro" id="IPR012338">
    <property type="entry name" value="Beta-lactam/transpept-like"/>
</dbReference>
<dbReference type="EC" id="3.1.1.103" evidence="2"/>
<evidence type="ECO:0000313" key="2">
    <source>
        <dbReference type="EMBL" id="MDN3494254.1"/>
    </source>
</evidence>
<name>A0ABT7ZZ22_9FLAO</name>
<accession>A0ABT7ZZ22</accession>
<feature type="domain" description="Beta-lactamase-related" evidence="1">
    <location>
        <begin position="41"/>
        <end position="334"/>
    </location>
</feature>
<protein>
    <submittedName>
        <fullName evidence="2">Serine hydrolase domain-containing protein</fullName>
        <ecNumber evidence="2">3.1.1.103</ecNumber>
    </submittedName>
</protein>
<evidence type="ECO:0000313" key="3">
    <source>
        <dbReference type="Proteomes" id="UP001231197"/>
    </source>
</evidence>
<dbReference type="GO" id="GO:0016787">
    <property type="term" value="F:hydrolase activity"/>
    <property type="evidence" value="ECO:0007669"/>
    <property type="project" value="UniProtKB-KW"/>
</dbReference>
<keyword evidence="2" id="KW-0378">Hydrolase</keyword>
<dbReference type="InterPro" id="IPR050491">
    <property type="entry name" value="AmpC-like"/>
</dbReference>
<dbReference type="InterPro" id="IPR001466">
    <property type="entry name" value="Beta-lactam-related"/>
</dbReference>
<dbReference type="Gene3D" id="3.40.710.10">
    <property type="entry name" value="DD-peptidase/beta-lactamase superfamily"/>
    <property type="match status" value="1"/>
</dbReference>
<gene>
    <name evidence="2" type="ORF">QMA06_16150</name>
</gene>
<proteinExistence type="predicted"/>
<reference evidence="2 3" key="1">
    <citation type="journal article" date="2023" name="Int. J. Syst. Evol. Microbiol.">
        <title>Winogradskyella bathintestinalis sp. nov., isolated from the intestine of the deep-sea loosejaw dragonfish, Malacosteus niger.</title>
        <authorList>
            <person name="Uniacke-Lowe S."/>
            <person name="Johnson C.N."/>
            <person name="Stanton C."/>
            <person name="Hill C."/>
            <person name="Ross P."/>
        </authorList>
    </citation>
    <scope>NUCLEOTIDE SEQUENCE [LARGE SCALE GENOMIC DNA]</scope>
    <source>
        <strain evidence="2 3">APC 3343</strain>
    </source>
</reference>
<organism evidence="2 3">
    <name type="scientific">Winogradskyella bathintestinalis</name>
    <dbReference type="NCBI Taxonomy" id="3035208"/>
    <lineage>
        <taxon>Bacteria</taxon>
        <taxon>Pseudomonadati</taxon>
        <taxon>Bacteroidota</taxon>
        <taxon>Flavobacteriia</taxon>
        <taxon>Flavobacteriales</taxon>
        <taxon>Flavobacteriaceae</taxon>
        <taxon>Winogradskyella</taxon>
    </lineage>
</organism>
<dbReference type="EMBL" id="JASDDK010000017">
    <property type="protein sequence ID" value="MDN3494254.1"/>
    <property type="molecule type" value="Genomic_DNA"/>
</dbReference>
<dbReference type="PANTHER" id="PTHR46825">
    <property type="entry name" value="D-ALANYL-D-ALANINE-CARBOXYPEPTIDASE/ENDOPEPTIDASE AMPH"/>
    <property type="match status" value="1"/>
</dbReference>
<keyword evidence="3" id="KW-1185">Reference proteome</keyword>
<dbReference type="RefSeq" id="WP_290207956.1">
    <property type="nucleotide sequence ID" value="NZ_JASDDK010000017.1"/>
</dbReference>
<dbReference type="Proteomes" id="UP001231197">
    <property type="component" value="Unassembled WGS sequence"/>
</dbReference>